<evidence type="ECO:0000313" key="3">
    <source>
        <dbReference type="Proteomes" id="UP000324629"/>
    </source>
</evidence>
<dbReference type="SUPFAM" id="SSF48670">
    <property type="entry name" value="Transducin (heterotrimeric G protein), gamma chain"/>
    <property type="match status" value="1"/>
</dbReference>
<accession>A0A5J4NWG7</accession>
<sequence>MGPVNVLIDLENKRREVYDFRIHYSCERQRLSHTLKDLIDFCQQMSTSDPLLHRGDSKTGVNARSPKKHTLPTRCYSTETAGVVPCWNLEDMFQKDKGYPTPASVLSVSCLPICVYVRTSKVASVAGKCIAGPPTPGKTQSAERPLKGAILSQLYTLLRLPPVTVVIKTITGPNVSPSVSPMMPRLDLVVKLEWES</sequence>
<feature type="domain" description="G protein gamma" evidence="1">
    <location>
        <begin position="13"/>
        <end position="78"/>
    </location>
</feature>
<organism evidence="2 3">
    <name type="scientific">Paragonimus westermani</name>
    <dbReference type="NCBI Taxonomy" id="34504"/>
    <lineage>
        <taxon>Eukaryota</taxon>
        <taxon>Metazoa</taxon>
        <taxon>Spiralia</taxon>
        <taxon>Lophotrochozoa</taxon>
        <taxon>Platyhelminthes</taxon>
        <taxon>Trematoda</taxon>
        <taxon>Digenea</taxon>
        <taxon>Plagiorchiida</taxon>
        <taxon>Troglotremata</taxon>
        <taxon>Troglotrematidae</taxon>
        <taxon>Paragonimus</taxon>
    </lineage>
</organism>
<protein>
    <recommendedName>
        <fullName evidence="1">G protein gamma domain-containing protein</fullName>
    </recommendedName>
</protein>
<dbReference type="InterPro" id="IPR036284">
    <property type="entry name" value="GGL_sf"/>
</dbReference>
<dbReference type="GO" id="GO:0007186">
    <property type="term" value="P:G protein-coupled receptor signaling pathway"/>
    <property type="evidence" value="ECO:0007669"/>
    <property type="project" value="InterPro"/>
</dbReference>
<gene>
    <name evidence="2" type="ORF">DEA37_0010370</name>
</gene>
<keyword evidence="3" id="KW-1185">Reference proteome</keyword>
<dbReference type="Proteomes" id="UP000324629">
    <property type="component" value="Unassembled WGS sequence"/>
</dbReference>
<evidence type="ECO:0000259" key="1">
    <source>
        <dbReference type="PROSITE" id="PS50058"/>
    </source>
</evidence>
<evidence type="ECO:0000313" key="2">
    <source>
        <dbReference type="EMBL" id="KAA3679893.1"/>
    </source>
</evidence>
<proteinExistence type="predicted"/>
<comment type="caution">
    <text evidence="2">The sequence shown here is derived from an EMBL/GenBank/DDBJ whole genome shotgun (WGS) entry which is preliminary data.</text>
</comment>
<reference evidence="2 3" key="1">
    <citation type="journal article" date="2019" name="Gigascience">
        <title>Whole-genome sequence of the oriental lung fluke Paragonimus westermani.</title>
        <authorList>
            <person name="Oey H."/>
            <person name="Zakrzewski M."/>
            <person name="Narain K."/>
            <person name="Devi K.R."/>
            <person name="Agatsuma T."/>
            <person name="Nawaratna S."/>
            <person name="Gobert G.N."/>
            <person name="Jones M.K."/>
            <person name="Ragan M.A."/>
            <person name="McManus D.P."/>
            <person name="Krause L."/>
        </authorList>
    </citation>
    <scope>NUCLEOTIDE SEQUENCE [LARGE SCALE GENOMIC DNA]</scope>
    <source>
        <strain evidence="2 3">IND2009</strain>
    </source>
</reference>
<dbReference type="AlphaFoldDB" id="A0A5J4NWG7"/>
<dbReference type="Gene3D" id="4.10.260.10">
    <property type="entry name" value="Transducin (heterotrimeric G protein), gamma chain"/>
    <property type="match status" value="1"/>
</dbReference>
<dbReference type="InterPro" id="IPR015898">
    <property type="entry name" value="G-protein_gamma-like_dom"/>
</dbReference>
<name>A0A5J4NWG7_9TREM</name>
<dbReference type="PROSITE" id="PS50058">
    <property type="entry name" value="G_PROTEIN_GAMMA"/>
    <property type="match status" value="1"/>
</dbReference>
<dbReference type="EMBL" id="QNGE01000598">
    <property type="protein sequence ID" value="KAA3679893.1"/>
    <property type="molecule type" value="Genomic_DNA"/>
</dbReference>